<reference evidence="5 6" key="1">
    <citation type="journal article" date="2015" name="Microbiome">
        <title>Genomic resolution of linkages in carbon, nitrogen, and sulfur cycling among widespread estuary sediment bacteria.</title>
        <authorList>
            <person name="Baker B.J."/>
            <person name="Lazar C.S."/>
            <person name="Teske A.P."/>
            <person name="Dick G.J."/>
        </authorList>
    </citation>
    <scope>NUCLEOTIDE SEQUENCE [LARGE SCALE GENOMIC DNA]</scope>
    <source>
        <strain evidence="5">DG_54_3</strain>
    </source>
</reference>
<dbReference type="PROSITE" id="PS00662">
    <property type="entry name" value="T2SP_E"/>
    <property type="match status" value="1"/>
</dbReference>
<dbReference type="FunFam" id="3.40.50.300:FF:000398">
    <property type="entry name" value="Type IV pilus assembly ATPase PilB"/>
    <property type="match status" value="1"/>
</dbReference>
<dbReference type="Gene3D" id="3.40.50.300">
    <property type="entry name" value="P-loop containing nucleotide triphosphate hydrolases"/>
    <property type="match status" value="1"/>
</dbReference>
<dbReference type="GO" id="GO:0005886">
    <property type="term" value="C:plasma membrane"/>
    <property type="evidence" value="ECO:0007669"/>
    <property type="project" value="TreeGrafter"/>
</dbReference>
<dbReference type="SUPFAM" id="SSF160246">
    <property type="entry name" value="EspE N-terminal domain-like"/>
    <property type="match status" value="1"/>
</dbReference>
<evidence type="ECO:0000256" key="2">
    <source>
        <dbReference type="ARBA" id="ARBA00022741"/>
    </source>
</evidence>
<evidence type="ECO:0000313" key="5">
    <source>
        <dbReference type="EMBL" id="KPJ69876.1"/>
    </source>
</evidence>
<dbReference type="Pfam" id="PF00437">
    <property type="entry name" value="T2SSE"/>
    <property type="match status" value="1"/>
</dbReference>
<dbReference type="InterPro" id="IPR027417">
    <property type="entry name" value="P-loop_NTPase"/>
</dbReference>
<dbReference type="PANTHER" id="PTHR30258:SF1">
    <property type="entry name" value="PROTEIN TRANSPORT PROTEIN HOFB HOMOLOG"/>
    <property type="match status" value="1"/>
</dbReference>
<dbReference type="GO" id="GO:0016887">
    <property type="term" value="F:ATP hydrolysis activity"/>
    <property type="evidence" value="ECO:0007669"/>
    <property type="project" value="TreeGrafter"/>
</dbReference>
<proteinExistence type="inferred from homology"/>
<comment type="caution">
    <text evidence="5">The sequence shown here is derived from an EMBL/GenBank/DDBJ whole genome shotgun (WGS) entry which is preliminary data.</text>
</comment>
<dbReference type="Proteomes" id="UP000051861">
    <property type="component" value="Unassembled WGS sequence"/>
</dbReference>
<protein>
    <submittedName>
        <fullName evidence="5">Type II secretion system protein E</fullName>
    </submittedName>
</protein>
<keyword evidence="2" id="KW-0547">Nucleotide-binding</keyword>
<dbReference type="CDD" id="cd01129">
    <property type="entry name" value="PulE-GspE-like"/>
    <property type="match status" value="1"/>
</dbReference>
<dbReference type="InterPro" id="IPR003593">
    <property type="entry name" value="AAA+_ATPase"/>
</dbReference>
<dbReference type="PANTHER" id="PTHR30258">
    <property type="entry name" value="TYPE II SECRETION SYSTEM PROTEIN GSPE-RELATED"/>
    <property type="match status" value="1"/>
</dbReference>
<dbReference type="Gene3D" id="3.30.300.160">
    <property type="entry name" value="Type II secretion system, protein E, N-terminal domain"/>
    <property type="match status" value="1"/>
</dbReference>
<sequence>MVDRSKSLRESLIKSGLLSEDQIKIAIEEGRKTGETLIKSILKKSLVEEDTLIAFLEKEMDFPRVDLSSYLVDKKIVNLVPYATARKYKMMPLFKVGDVLTVAMVDPFDILALDEVRTKSKCDVEPMVATSKDIEQAINQYYGVAGSVETLIKSIGPVEEELAPTVPMGAPVEEAPIAKLVNILILRAVLERASDVHMEPTAENVRIRYRVDGLMHDVSTAPLYLHSAIATRIKVLAKMDIAESRVPQDGRFELKTEEKDIDIRVSSYPSIYGESLVMRLLDKGSVLFGLDQLGFSKNNLEKFEESIKRPYGIILVTGPTGSGKTTTLYATLNHIVTPEKNIMTIEDPVEYELPGIRQSQINPKAGLEFANALRSIVRQDPDVILVGEIRDLETGRVAIQAALTGHLVFSTLHTNDAVGTLTRLVDMGIEPFLTASSVAAAIAQRLVRTICSRCKIPFTPPKEVLEKVALDTGKEYTFYQGKGCKNCRGTGYKGRTGIFEILLVDDKIRELILKKAPAIEIKQAAVQAGMKTLRDDGILKVIEGITSLDEVMRVTQLD</sequence>
<dbReference type="GO" id="GO:0005524">
    <property type="term" value="F:ATP binding"/>
    <property type="evidence" value="ECO:0007669"/>
    <property type="project" value="UniProtKB-KW"/>
</dbReference>
<evidence type="ECO:0000313" key="6">
    <source>
        <dbReference type="Proteomes" id="UP000051861"/>
    </source>
</evidence>
<feature type="domain" description="Bacterial type II secretion system protein E" evidence="4">
    <location>
        <begin position="377"/>
        <end position="391"/>
    </location>
</feature>
<evidence type="ECO:0000256" key="1">
    <source>
        <dbReference type="ARBA" id="ARBA00006611"/>
    </source>
</evidence>
<dbReference type="AlphaFoldDB" id="A0A0S7Y5I3"/>
<comment type="similarity">
    <text evidence="1">Belongs to the GSP E family.</text>
</comment>
<dbReference type="InterPro" id="IPR007831">
    <property type="entry name" value="T2SS_GspE_N"/>
</dbReference>
<accession>A0A0S7Y5I3</accession>
<dbReference type="Pfam" id="PF05157">
    <property type="entry name" value="MshEN"/>
    <property type="match status" value="1"/>
</dbReference>
<evidence type="ECO:0000259" key="4">
    <source>
        <dbReference type="PROSITE" id="PS00662"/>
    </source>
</evidence>
<keyword evidence="3" id="KW-0067">ATP-binding</keyword>
<dbReference type="Gene3D" id="3.30.450.90">
    <property type="match status" value="1"/>
</dbReference>
<dbReference type="InterPro" id="IPR037257">
    <property type="entry name" value="T2SS_E_N_sf"/>
</dbReference>
<dbReference type="EMBL" id="LIZX01000012">
    <property type="protein sequence ID" value="KPJ69876.1"/>
    <property type="molecule type" value="Genomic_DNA"/>
</dbReference>
<dbReference type="InterPro" id="IPR001482">
    <property type="entry name" value="T2SS/T4SS_dom"/>
</dbReference>
<dbReference type="SUPFAM" id="SSF52540">
    <property type="entry name" value="P-loop containing nucleoside triphosphate hydrolases"/>
    <property type="match status" value="1"/>
</dbReference>
<dbReference type="SMART" id="SM00382">
    <property type="entry name" value="AAA"/>
    <property type="match status" value="1"/>
</dbReference>
<dbReference type="FunFam" id="3.30.300.160:FF:000002">
    <property type="entry name" value="Type II secretion system protein E"/>
    <property type="match status" value="1"/>
</dbReference>
<evidence type="ECO:0000256" key="3">
    <source>
        <dbReference type="ARBA" id="ARBA00022840"/>
    </source>
</evidence>
<organism evidence="5 6">
    <name type="scientific">candidate division WOR-1 bacterium DG_54_3</name>
    <dbReference type="NCBI Taxonomy" id="1703775"/>
    <lineage>
        <taxon>Bacteria</taxon>
        <taxon>Bacillati</taxon>
        <taxon>Saganbacteria</taxon>
    </lineage>
</organism>
<gene>
    <name evidence="5" type="ORF">AMJ44_02105</name>
</gene>
<name>A0A0S7Y5I3_UNCSA</name>